<name>A0A8H3TTI1_9TREE</name>
<evidence type="ECO:0000313" key="1">
    <source>
        <dbReference type="EMBL" id="GHJ87241.1"/>
    </source>
</evidence>
<organism evidence="1 2">
    <name type="scientific">Naganishia liquefaciens</name>
    <dbReference type="NCBI Taxonomy" id="104408"/>
    <lineage>
        <taxon>Eukaryota</taxon>
        <taxon>Fungi</taxon>
        <taxon>Dikarya</taxon>
        <taxon>Basidiomycota</taxon>
        <taxon>Agaricomycotina</taxon>
        <taxon>Tremellomycetes</taxon>
        <taxon>Filobasidiales</taxon>
        <taxon>Filobasidiaceae</taxon>
        <taxon>Naganishia</taxon>
    </lineage>
</organism>
<protein>
    <submittedName>
        <fullName evidence="1">Uncharacterized protein</fullName>
    </submittedName>
</protein>
<dbReference type="EMBL" id="BLZA01000021">
    <property type="protein sequence ID" value="GHJ87241.1"/>
    <property type="molecule type" value="Genomic_DNA"/>
</dbReference>
<dbReference type="AlphaFoldDB" id="A0A8H3TTI1"/>
<accession>A0A8H3TTI1</accession>
<dbReference type="Proteomes" id="UP000620104">
    <property type="component" value="Unassembled WGS sequence"/>
</dbReference>
<reference evidence="1" key="1">
    <citation type="submission" date="2020-07" db="EMBL/GenBank/DDBJ databases">
        <title>Draft Genome Sequence of a Deep-Sea Yeast, Naganishia (Cryptococcus) liquefaciens strain N6.</title>
        <authorList>
            <person name="Han Y.W."/>
            <person name="Kajitani R."/>
            <person name="Morimoto H."/>
            <person name="Parhat M."/>
            <person name="Tsubouchi H."/>
            <person name="Bakenova O."/>
            <person name="Ogata M."/>
            <person name="Argunhan B."/>
            <person name="Aoki R."/>
            <person name="Kajiwara S."/>
            <person name="Itoh T."/>
            <person name="Iwasaki H."/>
        </authorList>
    </citation>
    <scope>NUCLEOTIDE SEQUENCE</scope>
    <source>
        <strain evidence="1">N6</strain>
    </source>
</reference>
<keyword evidence="2" id="KW-1185">Reference proteome</keyword>
<comment type="caution">
    <text evidence="1">The sequence shown here is derived from an EMBL/GenBank/DDBJ whole genome shotgun (WGS) entry which is preliminary data.</text>
</comment>
<gene>
    <name evidence="1" type="ORF">NliqN6_3643</name>
</gene>
<sequence length="253" mass="28016">MPESTTKSGRVARNADELMTVLDIPNLKHAIKLCLLDIAKQYSKGAELKEALGRVSTLEAIILKLESATANGNHTSCPNDITALWKALDDCLAEYPDHLRSEEEEKLVCLVLEGIFELQQVGLNGCNGLGWEKESLSSVLCAGLSWLHACIQKFEPKTATSSTVSLRNTQGQMELKRKEKLKFIANTWYNLFKKIMNAQVSPVETRSSRRIYFTVVACLADSIEYSADNALAIIDGQTAITKQVAFYCVIEVI</sequence>
<proteinExistence type="predicted"/>
<evidence type="ECO:0000313" key="2">
    <source>
        <dbReference type="Proteomes" id="UP000620104"/>
    </source>
</evidence>